<gene>
    <name evidence="8" type="ORF">FO470_01570</name>
</gene>
<dbReference type="InterPro" id="IPR017871">
    <property type="entry name" value="ABC_transporter-like_CS"/>
</dbReference>
<organism evidence="8 9">
    <name type="scientific">Ancylobacter moscoviensis</name>
    <dbReference type="NCBI Taxonomy" id="2597768"/>
    <lineage>
        <taxon>Bacteria</taxon>
        <taxon>Pseudomonadati</taxon>
        <taxon>Pseudomonadota</taxon>
        <taxon>Alphaproteobacteria</taxon>
        <taxon>Hyphomicrobiales</taxon>
        <taxon>Xanthobacteraceae</taxon>
        <taxon>Ancylobacter</taxon>
    </lineage>
</organism>
<feature type="domain" description="ABC transporter" evidence="7">
    <location>
        <begin position="268"/>
        <end position="512"/>
    </location>
</feature>
<dbReference type="Gene3D" id="3.40.50.300">
    <property type="entry name" value="P-loop containing nucleotide triphosphate hydrolases"/>
    <property type="match status" value="2"/>
</dbReference>
<keyword evidence="3" id="KW-0762">Sugar transport</keyword>
<dbReference type="PROSITE" id="PS50893">
    <property type="entry name" value="ABC_TRANSPORTER_2"/>
    <property type="match status" value="2"/>
</dbReference>
<sequence>MPISVRRPVVAQPVLTISRLAKRFGPVQALGEVDFTLEQGEIHALLGVNGAGKSTFIKILSGVYTKDEGTIEIDGRSVEFRSPRDAIAHGVAAVQQHPELVGDLTGYENIFLGMEGGRRGFWSRIDRASMRRRADALLARFPVEIDLSRRVSSLSVVEREIVAILQALSRENIRVLILDEPTSTLTEVEKGVLFRLMAHLRAFGISIIYITHRLEEVMEIVDRLTVFRGGRRITTMSVEAARAEGVTLAELMLGETLDHVYPPRREDAGAGEVVFSVEGLRLPGVLDNIRFDVRRGEIVGVFGLVGSGLDELSKVLFGAMGPAEGKMRLGGREIAPRTPREALANGIFLVPGDRRTEGLTLSQASVFNMTLANLGKASGLAGLLRRGRNRRASAALAEKVTLHPPLLDRAVSDFSGGNQQKIVVAKGLFAGADLYIFVEPTVGVDIGARSRLYGLMRDLAESAAVIVMSSDCDEVHGLSDRTFALYKGRQIGQPSGDITRGRLLAAGIMGSLH</sequence>
<dbReference type="InterPro" id="IPR003593">
    <property type="entry name" value="AAA+_ATPase"/>
</dbReference>
<evidence type="ECO:0000313" key="9">
    <source>
        <dbReference type="Proteomes" id="UP000315321"/>
    </source>
</evidence>
<evidence type="ECO:0000256" key="3">
    <source>
        <dbReference type="ARBA" id="ARBA00022597"/>
    </source>
</evidence>
<dbReference type="GO" id="GO:0005524">
    <property type="term" value="F:ATP binding"/>
    <property type="evidence" value="ECO:0007669"/>
    <property type="project" value="UniProtKB-KW"/>
</dbReference>
<dbReference type="PANTHER" id="PTHR43790">
    <property type="entry name" value="CARBOHYDRATE TRANSPORT ATP-BINDING PROTEIN MG119-RELATED"/>
    <property type="match status" value="1"/>
</dbReference>
<dbReference type="PROSITE" id="PS00211">
    <property type="entry name" value="ABC_TRANSPORTER_1"/>
    <property type="match status" value="1"/>
</dbReference>
<dbReference type="SUPFAM" id="SSF52540">
    <property type="entry name" value="P-loop containing nucleoside triphosphate hydrolases"/>
    <property type="match status" value="2"/>
</dbReference>
<dbReference type="InterPro" id="IPR003439">
    <property type="entry name" value="ABC_transporter-like_ATP-bd"/>
</dbReference>
<keyword evidence="2" id="KW-0813">Transport</keyword>
<keyword evidence="9" id="KW-1185">Reference proteome</keyword>
<accession>A0ABY3DVY0</accession>
<dbReference type="PANTHER" id="PTHR43790:SF9">
    <property type="entry name" value="GALACTOFURANOSE TRANSPORTER ATP-BINDING PROTEIN YTFR"/>
    <property type="match status" value="1"/>
</dbReference>
<comment type="similarity">
    <text evidence="1">Belongs to the ABC transporter superfamily.</text>
</comment>
<reference evidence="8 9" key="1">
    <citation type="submission" date="2019-07" db="EMBL/GenBank/DDBJ databases">
        <authorList>
            <person name="Grouzdev D.S."/>
        </authorList>
    </citation>
    <scope>NUCLEOTIDE SEQUENCE [LARGE SCALE GENOMIC DNA]</scope>
    <source>
        <strain evidence="8 9">3C</strain>
    </source>
</reference>
<dbReference type="InterPro" id="IPR050107">
    <property type="entry name" value="ABC_carbohydrate_import_ATPase"/>
</dbReference>
<proteinExistence type="inferred from homology"/>
<keyword evidence="6 8" id="KW-0067">ATP-binding</keyword>
<dbReference type="Pfam" id="PF00005">
    <property type="entry name" value="ABC_tran"/>
    <property type="match status" value="2"/>
</dbReference>
<evidence type="ECO:0000256" key="1">
    <source>
        <dbReference type="ARBA" id="ARBA00005417"/>
    </source>
</evidence>
<dbReference type="SMART" id="SM00382">
    <property type="entry name" value="AAA"/>
    <property type="match status" value="1"/>
</dbReference>
<evidence type="ECO:0000313" key="8">
    <source>
        <dbReference type="EMBL" id="TSJ64013.1"/>
    </source>
</evidence>
<feature type="domain" description="ABC transporter" evidence="7">
    <location>
        <begin position="15"/>
        <end position="254"/>
    </location>
</feature>
<evidence type="ECO:0000256" key="5">
    <source>
        <dbReference type="ARBA" id="ARBA00022741"/>
    </source>
</evidence>
<evidence type="ECO:0000256" key="4">
    <source>
        <dbReference type="ARBA" id="ARBA00022737"/>
    </source>
</evidence>
<name>A0ABY3DVY0_9HYPH</name>
<protein>
    <submittedName>
        <fullName evidence="8">Sugar ABC transporter ATP-binding protein</fullName>
    </submittedName>
</protein>
<dbReference type="CDD" id="cd03215">
    <property type="entry name" value="ABC_Carb_Monos_II"/>
    <property type="match status" value="1"/>
</dbReference>
<keyword evidence="4" id="KW-0677">Repeat</keyword>
<evidence type="ECO:0000256" key="6">
    <source>
        <dbReference type="ARBA" id="ARBA00022840"/>
    </source>
</evidence>
<dbReference type="CDD" id="cd03216">
    <property type="entry name" value="ABC_Carb_Monos_I"/>
    <property type="match status" value="1"/>
</dbReference>
<evidence type="ECO:0000256" key="2">
    <source>
        <dbReference type="ARBA" id="ARBA00022448"/>
    </source>
</evidence>
<keyword evidence="5" id="KW-0547">Nucleotide-binding</keyword>
<dbReference type="EMBL" id="VMBP01000001">
    <property type="protein sequence ID" value="TSJ64013.1"/>
    <property type="molecule type" value="Genomic_DNA"/>
</dbReference>
<dbReference type="InterPro" id="IPR027417">
    <property type="entry name" value="P-loop_NTPase"/>
</dbReference>
<comment type="caution">
    <text evidence="8">The sequence shown here is derived from an EMBL/GenBank/DDBJ whole genome shotgun (WGS) entry which is preliminary data.</text>
</comment>
<dbReference type="Proteomes" id="UP000315321">
    <property type="component" value="Unassembled WGS sequence"/>
</dbReference>
<evidence type="ECO:0000259" key="7">
    <source>
        <dbReference type="PROSITE" id="PS50893"/>
    </source>
</evidence>